<dbReference type="GO" id="GO:0005525">
    <property type="term" value="F:GTP binding"/>
    <property type="evidence" value="ECO:0007669"/>
    <property type="project" value="UniProtKB-KW"/>
</dbReference>
<dbReference type="Gene3D" id="3.40.50.1440">
    <property type="entry name" value="Tubulin/FtsZ, GTPase domain"/>
    <property type="match status" value="2"/>
</dbReference>
<keyword evidence="5" id="KW-0342">GTP-binding</keyword>
<sequence>MRRHRHGRHQHGHLPYEVNPPTAKYHHLAKSLYLNEQILNGLCIKAIFAATLKVSLGERPASKQRNKVFAFLPHAILAASLHESLLFSILPRVCYTNTAISLIKTKRTIQFVDWCPTGFKLGICNEPAAHIPGGDLAKVTRSLCMLSNTTPISTGWSRLDHLLDIPPRIYAVSSTLFKTHKATIWELYTLEHGLNHDGDPAEGSKTRNDGGFSTFFSETGSGKYVPRSLYVNLEPGAIDDVKTGPYRSLLHPETMISGKEDVANNYARGHYTVGKELIDQGYSLKKAMQTYARQGGSSSILINEDSMQLLFEDERAARIAFYLDHNIGWVVRPPHSNAPDGYHRAGRFKKTSNMNHGLKLSLKLEKHLQDLEAQGAEDTIEDTLEDRALKLAIEEIYEESGKRWLPWAANGKSIRVGEIILIVDSDTIVPEDCPRDAARELAQCLEVAIIQHESDVMQVAHHYFENGIAHFTRRINKCISVGCANGEVAPFVGHNAFLRFSALQDAAFIDHLHVPFKSKLEFCVYPAPQLSSSIVEPYNSVLTTHTTLEHSDCSFMVDNEAIFDIYKHKLNVSQPGFTNLIRLIAQVVSSITASLRFDGSLNVDLNEFQTNLVPFPRIHFPVASFAPLLSADKAHHEQNTVSEMTFSCFEPGNQMVKCDPREGK</sequence>
<dbReference type="GO" id="GO:0005874">
    <property type="term" value="C:microtubule"/>
    <property type="evidence" value="ECO:0007669"/>
    <property type="project" value="UniProtKB-KW"/>
</dbReference>
<dbReference type="STRING" id="1314778.A0A5C3NRF3"/>
<protein>
    <submittedName>
        <fullName evidence="8">Tubulin-domain-containing protein</fullName>
    </submittedName>
</protein>
<dbReference type="SUPFAM" id="SSF53448">
    <property type="entry name" value="Nucleotide-diphospho-sugar transferases"/>
    <property type="match status" value="1"/>
</dbReference>
<keyword evidence="2" id="KW-0493">Microtubule</keyword>
<dbReference type="Proteomes" id="UP000308197">
    <property type="component" value="Unassembled WGS sequence"/>
</dbReference>
<dbReference type="PRINTS" id="PR01162">
    <property type="entry name" value="ALPHATUBULIN"/>
</dbReference>
<keyword evidence="3" id="KW-0547">Nucleotide-binding</keyword>
<feature type="domain" description="Tubulin/FtsZ GTPase" evidence="7">
    <location>
        <begin position="212"/>
        <end position="599"/>
    </location>
</feature>
<dbReference type="InterPro" id="IPR037103">
    <property type="entry name" value="Tubulin/FtsZ-like_C"/>
</dbReference>
<dbReference type="PRINTS" id="PR01161">
    <property type="entry name" value="TUBULIN"/>
</dbReference>
<dbReference type="InterPro" id="IPR001173">
    <property type="entry name" value="Glyco_trans_2-like"/>
</dbReference>
<evidence type="ECO:0000256" key="2">
    <source>
        <dbReference type="ARBA" id="ARBA00022701"/>
    </source>
</evidence>
<dbReference type="Gene3D" id="3.30.1330.20">
    <property type="entry name" value="Tubulin/FtsZ, C-terminal domain"/>
    <property type="match status" value="2"/>
</dbReference>
<accession>A0A5C3NRF3</accession>
<proteinExistence type="inferred from homology"/>
<dbReference type="InterPro" id="IPR036525">
    <property type="entry name" value="Tubulin/FtsZ_GTPase_sf"/>
</dbReference>
<reference evidence="8 9" key="1">
    <citation type="journal article" date="2019" name="Nat. Ecol. Evol.">
        <title>Megaphylogeny resolves global patterns of mushroom evolution.</title>
        <authorList>
            <person name="Varga T."/>
            <person name="Krizsan K."/>
            <person name="Foldi C."/>
            <person name="Dima B."/>
            <person name="Sanchez-Garcia M."/>
            <person name="Sanchez-Ramirez S."/>
            <person name="Szollosi G.J."/>
            <person name="Szarkandi J.G."/>
            <person name="Papp V."/>
            <person name="Albert L."/>
            <person name="Andreopoulos W."/>
            <person name="Angelini C."/>
            <person name="Antonin V."/>
            <person name="Barry K.W."/>
            <person name="Bougher N.L."/>
            <person name="Buchanan P."/>
            <person name="Buyck B."/>
            <person name="Bense V."/>
            <person name="Catcheside P."/>
            <person name="Chovatia M."/>
            <person name="Cooper J."/>
            <person name="Damon W."/>
            <person name="Desjardin D."/>
            <person name="Finy P."/>
            <person name="Geml J."/>
            <person name="Haridas S."/>
            <person name="Hughes K."/>
            <person name="Justo A."/>
            <person name="Karasinski D."/>
            <person name="Kautmanova I."/>
            <person name="Kiss B."/>
            <person name="Kocsube S."/>
            <person name="Kotiranta H."/>
            <person name="LaButti K.M."/>
            <person name="Lechner B.E."/>
            <person name="Liimatainen K."/>
            <person name="Lipzen A."/>
            <person name="Lukacs Z."/>
            <person name="Mihaltcheva S."/>
            <person name="Morgado L.N."/>
            <person name="Niskanen T."/>
            <person name="Noordeloos M.E."/>
            <person name="Ohm R.A."/>
            <person name="Ortiz-Santana B."/>
            <person name="Ovrebo C."/>
            <person name="Racz N."/>
            <person name="Riley R."/>
            <person name="Savchenko A."/>
            <person name="Shiryaev A."/>
            <person name="Soop K."/>
            <person name="Spirin V."/>
            <person name="Szebenyi C."/>
            <person name="Tomsovsky M."/>
            <person name="Tulloss R.E."/>
            <person name="Uehling J."/>
            <person name="Grigoriev I.V."/>
            <person name="Vagvolgyi C."/>
            <person name="Papp T."/>
            <person name="Martin F.M."/>
            <person name="Miettinen O."/>
            <person name="Hibbett D.S."/>
            <person name="Nagy L.G."/>
        </authorList>
    </citation>
    <scope>NUCLEOTIDE SEQUENCE [LARGE SCALE GENOMIC DNA]</scope>
    <source>
        <strain evidence="8 9">HHB13444</strain>
    </source>
</reference>
<dbReference type="SUPFAM" id="SSF55307">
    <property type="entry name" value="Tubulin C-terminal domain-like"/>
    <property type="match status" value="2"/>
</dbReference>
<dbReference type="InterPro" id="IPR008280">
    <property type="entry name" value="Tub_FtsZ_C"/>
</dbReference>
<dbReference type="SUPFAM" id="SSF52490">
    <property type="entry name" value="Tubulin nucleotide-binding domain-like"/>
    <property type="match status" value="2"/>
</dbReference>
<organism evidence="8 9">
    <name type="scientific">Polyporus arcularius HHB13444</name>
    <dbReference type="NCBI Taxonomy" id="1314778"/>
    <lineage>
        <taxon>Eukaryota</taxon>
        <taxon>Fungi</taxon>
        <taxon>Dikarya</taxon>
        <taxon>Basidiomycota</taxon>
        <taxon>Agaricomycotina</taxon>
        <taxon>Agaricomycetes</taxon>
        <taxon>Polyporales</taxon>
        <taxon>Polyporaceae</taxon>
        <taxon>Polyporus</taxon>
    </lineage>
</organism>
<evidence type="ECO:0000259" key="7">
    <source>
        <dbReference type="SMART" id="SM00864"/>
    </source>
</evidence>
<dbReference type="InterPro" id="IPR002452">
    <property type="entry name" value="Alpha_tubulin"/>
</dbReference>
<dbReference type="InterPro" id="IPR018316">
    <property type="entry name" value="Tubulin/FtsZ_2-layer-sand-dom"/>
</dbReference>
<keyword evidence="9" id="KW-1185">Reference proteome</keyword>
<comment type="similarity">
    <text evidence="1">Belongs to the tubulin family.</text>
</comment>
<evidence type="ECO:0000256" key="6">
    <source>
        <dbReference type="ARBA" id="ARBA00049117"/>
    </source>
</evidence>
<dbReference type="InterPro" id="IPR003008">
    <property type="entry name" value="Tubulin_FtsZ_GTPase"/>
</dbReference>
<dbReference type="InParanoid" id="A0A5C3NRF3"/>
<dbReference type="InterPro" id="IPR029044">
    <property type="entry name" value="Nucleotide-diphossugar_trans"/>
</dbReference>
<evidence type="ECO:0000256" key="3">
    <source>
        <dbReference type="ARBA" id="ARBA00022741"/>
    </source>
</evidence>
<evidence type="ECO:0000256" key="1">
    <source>
        <dbReference type="ARBA" id="ARBA00009636"/>
    </source>
</evidence>
<comment type="catalytic activity">
    <reaction evidence="6">
        <text>GTP + H2O = GDP + phosphate + H(+)</text>
        <dbReference type="Rhea" id="RHEA:19669"/>
        <dbReference type="ChEBI" id="CHEBI:15377"/>
        <dbReference type="ChEBI" id="CHEBI:15378"/>
        <dbReference type="ChEBI" id="CHEBI:37565"/>
        <dbReference type="ChEBI" id="CHEBI:43474"/>
        <dbReference type="ChEBI" id="CHEBI:58189"/>
    </reaction>
    <physiologicalReaction direction="left-to-right" evidence="6">
        <dbReference type="Rhea" id="RHEA:19670"/>
    </physiologicalReaction>
</comment>
<evidence type="ECO:0000313" key="8">
    <source>
        <dbReference type="EMBL" id="TFK78948.1"/>
    </source>
</evidence>
<gene>
    <name evidence="8" type="ORF">K466DRAFT_668280</name>
</gene>
<dbReference type="Pfam" id="PF00091">
    <property type="entry name" value="Tubulin"/>
    <property type="match status" value="1"/>
</dbReference>
<dbReference type="AlphaFoldDB" id="A0A5C3NRF3"/>
<dbReference type="Pfam" id="PF03953">
    <property type="entry name" value="Tubulin_C"/>
    <property type="match status" value="2"/>
</dbReference>
<dbReference type="SMART" id="SM00864">
    <property type="entry name" value="Tubulin"/>
    <property type="match status" value="1"/>
</dbReference>
<evidence type="ECO:0000256" key="4">
    <source>
        <dbReference type="ARBA" id="ARBA00022801"/>
    </source>
</evidence>
<dbReference type="InterPro" id="IPR000217">
    <property type="entry name" value="Tubulin"/>
</dbReference>
<dbReference type="GO" id="GO:0007017">
    <property type="term" value="P:microtubule-based process"/>
    <property type="evidence" value="ECO:0007669"/>
    <property type="project" value="InterPro"/>
</dbReference>
<dbReference type="GO" id="GO:0005200">
    <property type="term" value="F:structural constituent of cytoskeleton"/>
    <property type="evidence" value="ECO:0007669"/>
    <property type="project" value="InterPro"/>
</dbReference>
<feature type="non-terminal residue" evidence="8">
    <location>
        <position position="664"/>
    </location>
</feature>
<dbReference type="EMBL" id="ML212244">
    <property type="protein sequence ID" value="TFK78948.1"/>
    <property type="molecule type" value="Genomic_DNA"/>
</dbReference>
<evidence type="ECO:0000313" key="9">
    <source>
        <dbReference type="Proteomes" id="UP000308197"/>
    </source>
</evidence>
<dbReference type="PANTHER" id="PTHR11588">
    <property type="entry name" value="TUBULIN"/>
    <property type="match status" value="1"/>
</dbReference>
<dbReference type="Pfam" id="PF13632">
    <property type="entry name" value="Glyco_trans_2_3"/>
    <property type="match status" value="1"/>
</dbReference>
<evidence type="ECO:0000256" key="5">
    <source>
        <dbReference type="ARBA" id="ARBA00023134"/>
    </source>
</evidence>
<keyword evidence="4" id="KW-0378">Hydrolase</keyword>
<dbReference type="GO" id="GO:0016787">
    <property type="term" value="F:hydrolase activity"/>
    <property type="evidence" value="ECO:0007669"/>
    <property type="project" value="UniProtKB-KW"/>
</dbReference>
<name>A0A5C3NRF3_9APHY</name>